<dbReference type="CDD" id="cd05299">
    <property type="entry name" value="CtBP_dh"/>
    <property type="match status" value="1"/>
</dbReference>
<dbReference type="STRING" id="1122155.SAMN02745158_03004"/>
<dbReference type="SUPFAM" id="SSF51735">
    <property type="entry name" value="NAD(P)-binding Rossmann-fold domains"/>
    <property type="match status" value="1"/>
</dbReference>
<dbReference type="GO" id="GO:0016616">
    <property type="term" value="F:oxidoreductase activity, acting on the CH-OH group of donors, NAD or NADP as acceptor"/>
    <property type="evidence" value="ECO:0007669"/>
    <property type="project" value="InterPro"/>
</dbReference>
<organism evidence="7 8">
    <name type="scientific">Lactonifactor longoviformis DSM 17459</name>
    <dbReference type="NCBI Taxonomy" id="1122155"/>
    <lineage>
        <taxon>Bacteria</taxon>
        <taxon>Bacillati</taxon>
        <taxon>Bacillota</taxon>
        <taxon>Clostridia</taxon>
        <taxon>Eubacteriales</taxon>
        <taxon>Clostridiaceae</taxon>
        <taxon>Lactonifactor</taxon>
    </lineage>
</organism>
<dbReference type="AlphaFoldDB" id="A0A1M5A2Z3"/>
<dbReference type="Gene3D" id="3.40.50.720">
    <property type="entry name" value="NAD(P)-binding Rossmann-like Domain"/>
    <property type="match status" value="2"/>
</dbReference>
<evidence type="ECO:0000256" key="3">
    <source>
        <dbReference type="ARBA" id="ARBA00023027"/>
    </source>
</evidence>
<proteinExistence type="inferred from homology"/>
<dbReference type="PANTHER" id="PTHR43761:SF1">
    <property type="entry name" value="D-ISOMER SPECIFIC 2-HYDROXYACID DEHYDROGENASE CATALYTIC DOMAIN-CONTAINING PROTEIN-RELATED"/>
    <property type="match status" value="1"/>
</dbReference>
<dbReference type="RefSeq" id="WP_072853192.1">
    <property type="nucleotide sequence ID" value="NZ_FQVI01000018.1"/>
</dbReference>
<accession>A0A1M5A2Z3</accession>
<evidence type="ECO:0000313" key="7">
    <source>
        <dbReference type="EMBL" id="SHF24648.1"/>
    </source>
</evidence>
<evidence type="ECO:0000256" key="4">
    <source>
        <dbReference type="RuleBase" id="RU003719"/>
    </source>
</evidence>
<keyword evidence="2 4" id="KW-0560">Oxidoreductase</keyword>
<gene>
    <name evidence="7" type="ORF">SAMN02745158_03004</name>
</gene>
<evidence type="ECO:0000259" key="6">
    <source>
        <dbReference type="Pfam" id="PF02826"/>
    </source>
</evidence>
<dbReference type="PANTHER" id="PTHR43761">
    <property type="entry name" value="D-ISOMER SPECIFIC 2-HYDROXYACID DEHYDROGENASE FAMILY PROTEIN (AFU_ORTHOLOGUE AFUA_1G13630)"/>
    <property type="match status" value="1"/>
</dbReference>
<keyword evidence="8" id="KW-1185">Reference proteome</keyword>
<keyword evidence="3" id="KW-0520">NAD</keyword>
<dbReference type="InterPro" id="IPR006140">
    <property type="entry name" value="D-isomer_DH_NAD-bd"/>
</dbReference>
<dbReference type="EMBL" id="FQVI01000018">
    <property type="protein sequence ID" value="SHF24648.1"/>
    <property type="molecule type" value="Genomic_DNA"/>
</dbReference>
<evidence type="ECO:0000256" key="2">
    <source>
        <dbReference type="ARBA" id="ARBA00023002"/>
    </source>
</evidence>
<dbReference type="GO" id="GO:0003714">
    <property type="term" value="F:transcription corepressor activity"/>
    <property type="evidence" value="ECO:0007669"/>
    <property type="project" value="InterPro"/>
</dbReference>
<dbReference type="SUPFAM" id="SSF52283">
    <property type="entry name" value="Formate/glycerate dehydrogenase catalytic domain-like"/>
    <property type="match status" value="1"/>
</dbReference>
<dbReference type="InterPro" id="IPR043322">
    <property type="entry name" value="CtBP"/>
</dbReference>
<dbReference type="Pfam" id="PF02826">
    <property type="entry name" value="2-Hacid_dh_C"/>
    <property type="match status" value="1"/>
</dbReference>
<dbReference type="InterPro" id="IPR036291">
    <property type="entry name" value="NAD(P)-bd_dom_sf"/>
</dbReference>
<evidence type="ECO:0000313" key="8">
    <source>
        <dbReference type="Proteomes" id="UP000184245"/>
    </source>
</evidence>
<dbReference type="OrthoDB" id="9805416at2"/>
<reference evidence="7 8" key="1">
    <citation type="submission" date="2016-11" db="EMBL/GenBank/DDBJ databases">
        <authorList>
            <person name="Jaros S."/>
            <person name="Januszkiewicz K."/>
            <person name="Wedrychowicz H."/>
        </authorList>
    </citation>
    <scope>NUCLEOTIDE SEQUENCE [LARGE SCALE GENOMIC DNA]</scope>
    <source>
        <strain evidence="7 8">DSM 17459</strain>
    </source>
</reference>
<protein>
    <submittedName>
        <fullName evidence="7">D-3-phosphoglycerate dehydrogenase</fullName>
    </submittedName>
</protein>
<dbReference type="InterPro" id="IPR006139">
    <property type="entry name" value="D-isomer_2_OHA_DH_cat_dom"/>
</dbReference>
<dbReference type="Proteomes" id="UP000184245">
    <property type="component" value="Unassembled WGS sequence"/>
</dbReference>
<dbReference type="InterPro" id="IPR050418">
    <property type="entry name" value="D-iso_2-hydroxyacid_DH_PdxB"/>
</dbReference>
<sequence>MKIIIAEYPESADRDLSIEREVFPEDAVLELAVYTPETEDAFIEQCRDADAILVGYVGINKRIIDGLENCKVISVQATGWNYVDWEYAREKKIAVCAIGEYCTQEVADHAIMLMLALLKGLKTYERSVQTDKQWIYNAKPGVKRIEGLKLGIAGYGKIGRAVAKRAQSFGMEILAYDPYIPDEAVREMGAEPVTMDELLEQSDVITIHMNLTGENQGMFDLQKFRKMKRSPILLNVARGGAVKEEDLVYALDHGLVSGAGLDVLSSETPDMNTCPLAGRENVIITPHSAFYSTTTEYLLYKIPAENVLRCLEGKYKEANRVVNGVGLE</sequence>
<feature type="domain" description="D-isomer specific 2-hydroxyacid dehydrogenase catalytic" evidence="5">
    <location>
        <begin position="20"/>
        <end position="321"/>
    </location>
</feature>
<evidence type="ECO:0000256" key="1">
    <source>
        <dbReference type="ARBA" id="ARBA00005854"/>
    </source>
</evidence>
<dbReference type="Pfam" id="PF00389">
    <property type="entry name" value="2-Hacid_dh"/>
    <property type="match status" value="1"/>
</dbReference>
<feature type="domain" description="D-isomer specific 2-hydroxyacid dehydrogenase NAD-binding" evidence="6">
    <location>
        <begin position="111"/>
        <end position="289"/>
    </location>
</feature>
<evidence type="ECO:0000259" key="5">
    <source>
        <dbReference type="Pfam" id="PF00389"/>
    </source>
</evidence>
<name>A0A1M5A2Z3_9CLOT</name>
<comment type="similarity">
    <text evidence="1 4">Belongs to the D-isomer specific 2-hydroxyacid dehydrogenase family.</text>
</comment>
<dbReference type="GO" id="GO:0051287">
    <property type="term" value="F:NAD binding"/>
    <property type="evidence" value="ECO:0007669"/>
    <property type="project" value="InterPro"/>
</dbReference>